<evidence type="ECO:0000313" key="1">
    <source>
        <dbReference type="EMBL" id="RYM34617.1"/>
    </source>
</evidence>
<gene>
    <name evidence="1" type="ORF">ERX46_04385</name>
</gene>
<dbReference type="EMBL" id="SETE01000002">
    <property type="protein sequence ID" value="RYM34617.1"/>
    <property type="molecule type" value="Genomic_DNA"/>
</dbReference>
<dbReference type="InterPro" id="IPR018673">
    <property type="entry name" value="DUF2141"/>
</dbReference>
<reference evidence="1 2" key="1">
    <citation type="submission" date="2019-02" db="EMBL/GenBank/DDBJ databases">
        <title>Genome sequence of the sea-ice species Brumimicrobium glaciale.</title>
        <authorList>
            <person name="Bowman J.P."/>
        </authorList>
    </citation>
    <scope>NUCLEOTIDE SEQUENCE [LARGE SCALE GENOMIC DNA]</scope>
    <source>
        <strain evidence="1 2">IC156</strain>
    </source>
</reference>
<name>A0A4Q4KP60_9FLAO</name>
<dbReference type="RefSeq" id="WP_130092626.1">
    <property type="nucleotide sequence ID" value="NZ_SETE01000002.1"/>
</dbReference>
<sequence length="161" mass="17800">MYKSGAAPLLQTFNFKKYFLFLLFGLFFASVSLTQNNNSGKLIIEVSNTNNNKGKIGVSVFNSSDGFPNATNKAKYLVLGNIAGNASRIEIENMPFGEYAVSIIHDENENNKLETNFLGIPNEGIGMSNDAKGTFGPPNFEQAKFKFSKNNQAIQINMVYY</sequence>
<comment type="caution">
    <text evidence="1">The sequence shown here is derived from an EMBL/GenBank/DDBJ whole genome shotgun (WGS) entry which is preliminary data.</text>
</comment>
<dbReference type="AlphaFoldDB" id="A0A4Q4KP60"/>
<proteinExistence type="predicted"/>
<organism evidence="1 2">
    <name type="scientific">Brumimicrobium glaciale</name>
    <dbReference type="NCBI Taxonomy" id="200475"/>
    <lineage>
        <taxon>Bacteria</taxon>
        <taxon>Pseudomonadati</taxon>
        <taxon>Bacteroidota</taxon>
        <taxon>Flavobacteriia</taxon>
        <taxon>Flavobacteriales</taxon>
        <taxon>Crocinitomicaceae</taxon>
        <taxon>Brumimicrobium</taxon>
    </lineage>
</organism>
<evidence type="ECO:0000313" key="2">
    <source>
        <dbReference type="Proteomes" id="UP000293952"/>
    </source>
</evidence>
<dbReference type="OrthoDB" id="9788332at2"/>
<dbReference type="Proteomes" id="UP000293952">
    <property type="component" value="Unassembled WGS sequence"/>
</dbReference>
<protein>
    <submittedName>
        <fullName evidence="1">DUF2141 domain-containing protein</fullName>
    </submittedName>
</protein>
<dbReference type="Pfam" id="PF09912">
    <property type="entry name" value="DUF2141"/>
    <property type="match status" value="1"/>
</dbReference>
<accession>A0A4Q4KP60</accession>
<keyword evidence="2" id="KW-1185">Reference proteome</keyword>